<dbReference type="CDD" id="cd00192">
    <property type="entry name" value="PTKc"/>
    <property type="match status" value="1"/>
</dbReference>
<dbReference type="InterPro" id="IPR050198">
    <property type="entry name" value="Non-receptor_tyrosine_kinases"/>
</dbReference>
<evidence type="ECO:0000256" key="6">
    <source>
        <dbReference type="PROSITE-ProRule" id="PRU00191"/>
    </source>
</evidence>
<feature type="region of interest" description="Disordered" evidence="9">
    <location>
        <begin position="1"/>
        <end position="57"/>
    </location>
</feature>
<evidence type="ECO:0000256" key="4">
    <source>
        <dbReference type="ARBA" id="ARBA00022840"/>
    </source>
</evidence>
<comment type="caution">
    <text evidence="12">The sequence shown here is derived from an EMBL/GenBank/DDBJ whole genome shotgun (WGS) entry which is preliminary data.</text>
</comment>
<dbReference type="InterPro" id="IPR001245">
    <property type="entry name" value="Ser-Thr/Tyr_kinase_cat_dom"/>
</dbReference>
<reference evidence="12" key="1">
    <citation type="submission" date="2023-06" db="EMBL/GenBank/DDBJ databases">
        <authorList>
            <person name="Delattre M."/>
        </authorList>
    </citation>
    <scope>NUCLEOTIDE SEQUENCE</scope>
    <source>
        <strain evidence="12">AF72</strain>
    </source>
</reference>
<dbReference type="PROSITE" id="PS00107">
    <property type="entry name" value="PROTEIN_KINASE_ATP"/>
    <property type="match status" value="1"/>
</dbReference>
<dbReference type="SMART" id="SM00252">
    <property type="entry name" value="SH2"/>
    <property type="match status" value="1"/>
</dbReference>
<keyword evidence="3 8" id="KW-0418">Kinase</keyword>
<keyword evidence="2 7" id="KW-0547">Nucleotide-binding</keyword>
<accession>A0AA36FS45</accession>
<dbReference type="SUPFAM" id="SSF55550">
    <property type="entry name" value="SH2 domain"/>
    <property type="match status" value="1"/>
</dbReference>
<dbReference type="InterPro" id="IPR011009">
    <property type="entry name" value="Kinase-like_dom_sf"/>
</dbReference>
<dbReference type="PANTHER" id="PTHR24418">
    <property type="entry name" value="TYROSINE-PROTEIN KINASE"/>
    <property type="match status" value="1"/>
</dbReference>
<dbReference type="PRINTS" id="PR00109">
    <property type="entry name" value="TYRKINASE"/>
</dbReference>
<dbReference type="SUPFAM" id="SSF56112">
    <property type="entry name" value="Protein kinase-like (PK-like)"/>
    <property type="match status" value="1"/>
</dbReference>
<feature type="compositionally biased region" description="Basic and acidic residues" evidence="9">
    <location>
        <begin position="21"/>
        <end position="43"/>
    </location>
</feature>
<name>A0AA36FS45_9BILA</name>
<dbReference type="EC" id="2.7.10.2" evidence="8"/>
<dbReference type="GO" id="GO:0004715">
    <property type="term" value="F:non-membrane spanning protein tyrosine kinase activity"/>
    <property type="evidence" value="ECO:0007669"/>
    <property type="project" value="UniProtKB-EC"/>
</dbReference>
<evidence type="ECO:0000256" key="5">
    <source>
        <dbReference type="ARBA" id="ARBA00023137"/>
    </source>
</evidence>
<evidence type="ECO:0000259" key="11">
    <source>
        <dbReference type="PROSITE" id="PS50011"/>
    </source>
</evidence>
<dbReference type="Gene3D" id="3.30.505.10">
    <property type="entry name" value="SH2 domain"/>
    <property type="match status" value="1"/>
</dbReference>
<comment type="catalytic activity">
    <reaction evidence="8">
        <text>L-tyrosyl-[protein] + ATP = O-phospho-L-tyrosyl-[protein] + ADP + H(+)</text>
        <dbReference type="Rhea" id="RHEA:10596"/>
        <dbReference type="Rhea" id="RHEA-COMP:10136"/>
        <dbReference type="Rhea" id="RHEA-COMP:20101"/>
        <dbReference type="ChEBI" id="CHEBI:15378"/>
        <dbReference type="ChEBI" id="CHEBI:30616"/>
        <dbReference type="ChEBI" id="CHEBI:46858"/>
        <dbReference type="ChEBI" id="CHEBI:61978"/>
        <dbReference type="ChEBI" id="CHEBI:456216"/>
        <dbReference type="EC" id="2.7.10.2"/>
    </reaction>
</comment>
<organism evidence="12 14">
    <name type="scientific">Mesorhabditis spiculigera</name>
    <dbReference type="NCBI Taxonomy" id="96644"/>
    <lineage>
        <taxon>Eukaryota</taxon>
        <taxon>Metazoa</taxon>
        <taxon>Ecdysozoa</taxon>
        <taxon>Nematoda</taxon>
        <taxon>Chromadorea</taxon>
        <taxon>Rhabditida</taxon>
        <taxon>Rhabditina</taxon>
        <taxon>Rhabditomorpha</taxon>
        <taxon>Rhabditoidea</taxon>
        <taxon>Rhabditidae</taxon>
        <taxon>Mesorhabditinae</taxon>
        <taxon>Mesorhabditis</taxon>
    </lineage>
</organism>
<feature type="domain" description="Protein kinase" evidence="11">
    <location>
        <begin position="180"/>
        <end position="440"/>
    </location>
</feature>
<keyword evidence="1 8" id="KW-0808">Transferase</keyword>
<dbReference type="InterPro" id="IPR035849">
    <property type="entry name" value="Fes/Fps/Fer_SH2"/>
</dbReference>
<keyword evidence="6" id="KW-0727">SH2 domain</keyword>
<dbReference type="GO" id="GO:0005524">
    <property type="term" value="F:ATP binding"/>
    <property type="evidence" value="ECO:0007669"/>
    <property type="project" value="UniProtKB-UniRule"/>
</dbReference>
<proteinExistence type="inferred from homology"/>
<dbReference type="Pfam" id="PF00017">
    <property type="entry name" value="SH2"/>
    <property type="match status" value="1"/>
</dbReference>
<dbReference type="AlphaFoldDB" id="A0AA36FS45"/>
<dbReference type="EMBL" id="CATQJA010000578">
    <property type="protein sequence ID" value="CAJ0561700.1"/>
    <property type="molecule type" value="Genomic_DNA"/>
</dbReference>
<evidence type="ECO:0000256" key="8">
    <source>
        <dbReference type="RuleBase" id="RU362096"/>
    </source>
</evidence>
<feature type="compositionally biased region" description="Basic residues" evidence="9">
    <location>
        <begin position="1"/>
        <end position="14"/>
    </location>
</feature>
<dbReference type="CDD" id="cd10361">
    <property type="entry name" value="SH2_Fps_family"/>
    <property type="match status" value="1"/>
</dbReference>
<dbReference type="Pfam" id="PF07714">
    <property type="entry name" value="PK_Tyr_Ser-Thr"/>
    <property type="match status" value="1"/>
</dbReference>
<sequence length="451" mass="51691">MGKDKKSKQKKKTKTASSSGENKKSDSSKSEKDSSGSDQENKKEAKKAKFKPRKHQHADQVINHEFFHGILPNDDVSSILTKDGDFLLRSFIPEDDRQAEPKLILSIFWQGKMKNAQIKEAKTKKTVKYVLGGEKHESINDLIDMYQIRKRKLQMGDEEVTLYNPVKRQAWELRHQMVTIEKDKKLGEGAYGRVYKGMLKKKTSEKPIEVAVKELWSETPEAAAEVWREARVMRNFSHPNVVKMYGVCNDKEPYLIVTELVHGGGMDRYLEKRKSLKALPAVKRVQMLLEGAQGMEYIHQQGVIHRDIGARNFLIDKVVKVNDFGLSRSIGKKGYKINTEGDCNLRWIAPDCFTSAKVDFKTDVYAFGITMWEVFKIPYEIPYNGWDGTKVYTEVVENGFRLPPPEHMPEGIRELYAECITTPESRPDFKSIVWILKKVMKDPNARLGTGV</sequence>
<dbReference type="EMBL" id="CATQJA010002708">
    <property type="protein sequence ID" value="CAJ0586393.1"/>
    <property type="molecule type" value="Genomic_DNA"/>
</dbReference>
<protein>
    <recommendedName>
        <fullName evidence="8">Tyrosine-protein kinase</fullName>
        <ecNumber evidence="8">2.7.10.2</ecNumber>
    </recommendedName>
</protein>
<dbReference type="InterPro" id="IPR000980">
    <property type="entry name" value="SH2"/>
</dbReference>
<dbReference type="InterPro" id="IPR017441">
    <property type="entry name" value="Protein_kinase_ATP_BS"/>
</dbReference>
<feature type="compositionally biased region" description="Basic residues" evidence="9">
    <location>
        <begin position="44"/>
        <end position="56"/>
    </location>
</feature>
<evidence type="ECO:0000256" key="1">
    <source>
        <dbReference type="ARBA" id="ARBA00022679"/>
    </source>
</evidence>
<feature type="binding site" evidence="7">
    <location>
        <position position="213"/>
    </location>
    <ligand>
        <name>ATP</name>
        <dbReference type="ChEBI" id="CHEBI:30616"/>
    </ligand>
</feature>
<evidence type="ECO:0000313" key="13">
    <source>
        <dbReference type="EMBL" id="CAJ0586393.1"/>
    </source>
</evidence>
<dbReference type="Gene3D" id="1.10.510.10">
    <property type="entry name" value="Transferase(Phosphotransferase) domain 1"/>
    <property type="match status" value="1"/>
</dbReference>
<feature type="domain" description="SH2" evidence="10">
    <location>
        <begin position="66"/>
        <end position="166"/>
    </location>
</feature>
<keyword evidence="14" id="KW-1185">Reference proteome</keyword>
<dbReference type="PROSITE" id="PS50011">
    <property type="entry name" value="PROTEIN_KINASE_DOM"/>
    <property type="match status" value="1"/>
</dbReference>
<keyword evidence="4 7" id="KW-0067">ATP-binding</keyword>
<evidence type="ECO:0000256" key="3">
    <source>
        <dbReference type="ARBA" id="ARBA00022777"/>
    </source>
</evidence>
<dbReference type="InterPro" id="IPR036860">
    <property type="entry name" value="SH2_dom_sf"/>
</dbReference>
<dbReference type="PROSITE" id="PS50001">
    <property type="entry name" value="SH2"/>
    <property type="match status" value="1"/>
</dbReference>
<comment type="similarity">
    <text evidence="8">Belongs to the protein kinase superfamily. Tyr protein kinase family.</text>
</comment>
<dbReference type="Proteomes" id="UP001177023">
    <property type="component" value="Unassembled WGS sequence"/>
</dbReference>
<evidence type="ECO:0000259" key="10">
    <source>
        <dbReference type="PROSITE" id="PS50001"/>
    </source>
</evidence>
<feature type="non-terminal residue" evidence="12">
    <location>
        <position position="1"/>
    </location>
</feature>
<gene>
    <name evidence="12" type="ORF">MSPICULIGERA_LOCUS1907</name>
    <name evidence="13" type="ORF">MSPICULIGERA_LOCUS24399</name>
</gene>
<evidence type="ECO:0000313" key="12">
    <source>
        <dbReference type="EMBL" id="CAJ0561700.1"/>
    </source>
</evidence>
<dbReference type="InterPro" id="IPR000719">
    <property type="entry name" value="Prot_kinase_dom"/>
</dbReference>
<evidence type="ECO:0000256" key="9">
    <source>
        <dbReference type="SAM" id="MobiDB-lite"/>
    </source>
</evidence>
<evidence type="ECO:0000256" key="7">
    <source>
        <dbReference type="PROSITE-ProRule" id="PRU10141"/>
    </source>
</evidence>
<evidence type="ECO:0000256" key="2">
    <source>
        <dbReference type="ARBA" id="ARBA00022741"/>
    </source>
</evidence>
<evidence type="ECO:0000313" key="14">
    <source>
        <dbReference type="Proteomes" id="UP001177023"/>
    </source>
</evidence>
<keyword evidence="5 8" id="KW-0829">Tyrosine-protein kinase</keyword>